<dbReference type="EMBL" id="MCFG01000398">
    <property type="protein sequence ID" value="ORX71750.1"/>
    <property type="molecule type" value="Genomic_DNA"/>
</dbReference>
<protein>
    <submittedName>
        <fullName evidence="1">Uncharacterized protein</fullName>
    </submittedName>
</protein>
<name>A0A1Y1WE02_9FUNG</name>
<comment type="caution">
    <text evidence="1">The sequence shown here is derived from an EMBL/GenBank/DDBJ whole genome shotgun (WGS) entry which is preliminary data.</text>
</comment>
<keyword evidence="2" id="KW-1185">Reference proteome</keyword>
<dbReference type="AlphaFoldDB" id="A0A1Y1WE02"/>
<organism evidence="1 2">
    <name type="scientific">Anaeromyces robustus</name>
    <dbReference type="NCBI Taxonomy" id="1754192"/>
    <lineage>
        <taxon>Eukaryota</taxon>
        <taxon>Fungi</taxon>
        <taxon>Fungi incertae sedis</taxon>
        <taxon>Chytridiomycota</taxon>
        <taxon>Chytridiomycota incertae sedis</taxon>
        <taxon>Neocallimastigomycetes</taxon>
        <taxon>Neocallimastigales</taxon>
        <taxon>Neocallimastigaceae</taxon>
        <taxon>Anaeromyces</taxon>
    </lineage>
</organism>
<accession>A0A1Y1WE02</accession>
<evidence type="ECO:0000313" key="2">
    <source>
        <dbReference type="Proteomes" id="UP000193944"/>
    </source>
</evidence>
<gene>
    <name evidence="1" type="ORF">BCR32DRAFT_285785</name>
</gene>
<reference evidence="1 2" key="1">
    <citation type="submission" date="2016-08" db="EMBL/GenBank/DDBJ databases">
        <title>A Parts List for Fungal Cellulosomes Revealed by Comparative Genomics.</title>
        <authorList>
            <consortium name="DOE Joint Genome Institute"/>
            <person name="Haitjema C.H."/>
            <person name="Gilmore S.P."/>
            <person name="Henske J.K."/>
            <person name="Solomon K.V."/>
            <person name="De Groot R."/>
            <person name="Kuo A."/>
            <person name="Mondo S.J."/>
            <person name="Salamov A.A."/>
            <person name="Labutti K."/>
            <person name="Zhao Z."/>
            <person name="Chiniquy J."/>
            <person name="Barry K."/>
            <person name="Brewer H.M."/>
            <person name="Purvine S.O."/>
            <person name="Wright A.T."/>
            <person name="Boxma B."/>
            <person name="Van Alen T."/>
            <person name="Hackstein J.H."/>
            <person name="Baker S.E."/>
            <person name="Grigoriev I.V."/>
            <person name="O'Malley M.A."/>
        </authorList>
    </citation>
    <scope>NUCLEOTIDE SEQUENCE [LARGE SCALE GENOMIC DNA]</scope>
    <source>
        <strain evidence="1 2">S4</strain>
    </source>
</reference>
<evidence type="ECO:0000313" key="1">
    <source>
        <dbReference type="EMBL" id="ORX71750.1"/>
    </source>
</evidence>
<dbReference type="Proteomes" id="UP000193944">
    <property type="component" value="Unassembled WGS sequence"/>
</dbReference>
<proteinExistence type="predicted"/>
<reference evidence="1 2" key="2">
    <citation type="submission" date="2016-08" db="EMBL/GenBank/DDBJ databases">
        <title>Pervasive Adenine N6-methylation of Active Genes in Fungi.</title>
        <authorList>
            <consortium name="DOE Joint Genome Institute"/>
            <person name="Mondo S.J."/>
            <person name="Dannebaum R.O."/>
            <person name="Kuo R.C."/>
            <person name="Labutti K."/>
            <person name="Haridas S."/>
            <person name="Kuo A."/>
            <person name="Salamov A."/>
            <person name="Ahrendt S.R."/>
            <person name="Lipzen A."/>
            <person name="Sullivan W."/>
            <person name="Andreopoulos W.B."/>
            <person name="Clum A."/>
            <person name="Lindquist E."/>
            <person name="Daum C."/>
            <person name="Ramamoorthy G.K."/>
            <person name="Gryganskyi A."/>
            <person name="Culley D."/>
            <person name="Magnuson J.K."/>
            <person name="James T.Y."/>
            <person name="O'Malley M.A."/>
            <person name="Stajich J.E."/>
            <person name="Spatafora J.W."/>
            <person name="Visel A."/>
            <person name="Grigoriev I.V."/>
        </authorList>
    </citation>
    <scope>NUCLEOTIDE SEQUENCE [LARGE SCALE GENOMIC DNA]</scope>
    <source>
        <strain evidence="1 2">S4</strain>
    </source>
</reference>
<sequence length="73" mass="8626">MLLKKLYGFKRFKEKDLLMILFSVKEITFGSFDISQNIIDDLSTLINLEKKIISERKNEYEINFKLGTTGEIY</sequence>